<evidence type="ECO:0000313" key="4">
    <source>
        <dbReference type="Proteomes" id="UP001146793"/>
    </source>
</evidence>
<evidence type="ECO:0000313" key="3">
    <source>
        <dbReference type="EMBL" id="KAJ3440490.1"/>
    </source>
</evidence>
<name>A0AAV7ZJK2_9EUKA</name>
<dbReference type="EMBL" id="JANTQA010000030">
    <property type="protein sequence ID" value="KAJ3440490.1"/>
    <property type="molecule type" value="Genomic_DNA"/>
</dbReference>
<dbReference type="Proteomes" id="UP001146793">
    <property type="component" value="Unassembled WGS sequence"/>
</dbReference>
<proteinExistence type="predicted"/>
<evidence type="ECO:0000256" key="1">
    <source>
        <dbReference type="SAM" id="Coils"/>
    </source>
</evidence>
<reference evidence="3" key="1">
    <citation type="submission" date="2022-08" db="EMBL/GenBank/DDBJ databases">
        <title>Novel sulphate-reducing endosymbionts in the free-living metamonad Anaeramoeba.</title>
        <authorList>
            <person name="Jerlstrom-Hultqvist J."/>
            <person name="Cepicka I."/>
            <person name="Gallot-Lavallee L."/>
            <person name="Salas-Leiva D."/>
            <person name="Curtis B.A."/>
            <person name="Zahonova K."/>
            <person name="Pipaliya S."/>
            <person name="Dacks J."/>
            <person name="Roger A.J."/>
        </authorList>
    </citation>
    <scope>NUCLEOTIDE SEQUENCE</scope>
    <source>
        <strain evidence="3">Busselton2</strain>
    </source>
</reference>
<feature type="compositionally biased region" description="Basic and acidic residues" evidence="2">
    <location>
        <begin position="41"/>
        <end position="54"/>
    </location>
</feature>
<dbReference type="AlphaFoldDB" id="A0AAV7ZJK2"/>
<feature type="coiled-coil region" evidence="1">
    <location>
        <begin position="310"/>
        <end position="351"/>
    </location>
</feature>
<gene>
    <name evidence="3" type="ORF">M0812_14158</name>
</gene>
<feature type="region of interest" description="Disordered" evidence="2">
    <location>
        <begin position="85"/>
        <end position="104"/>
    </location>
</feature>
<keyword evidence="1" id="KW-0175">Coiled coil</keyword>
<evidence type="ECO:0000256" key="2">
    <source>
        <dbReference type="SAM" id="MobiDB-lite"/>
    </source>
</evidence>
<accession>A0AAV7ZJK2</accession>
<feature type="region of interest" description="Disordered" evidence="2">
    <location>
        <begin position="30"/>
        <end position="64"/>
    </location>
</feature>
<comment type="caution">
    <text evidence="3">The sequence shown here is derived from an EMBL/GenBank/DDBJ whole genome shotgun (WGS) entry which is preliminary data.</text>
</comment>
<sequence>MNKRLKKIISHEFGIESDSDDETALTETIVSGSEDSDSDFGSEKQVRTPRKKGDLLQQSTGVSKEERKRVLFALQLEVKFLRELKRKDRKPPQDEEDENDPQANILRDLRRELIDEQFSEMLYKNEIKLIQQTFQSIEQSIHEMDKAFHSKKKEYTQLSKQYKSLRSSFNELKARNKKIITAVENRLITLIHELDWRAEYVVQLKSSKTRLSSICRESLQESKKLKWETLQMKEKLLSLQKELQTVQGIWNEKNEKMKRYKETFLSLIQQYEKEKEEIFKIKSENEKVFQEKKVELEKQNEIVNQTISFKKKTENEYFEAQNLFNELQTQYEQAKITFKENEKKINSLLKKVETLPEEKNEN</sequence>
<organism evidence="3 4">
    <name type="scientific">Anaeramoeba flamelloides</name>
    <dbReference type="NCBI Taxonomy" id="1746091"/>
    <lineage>
        <taxon>Eukaryota</taxon>
        <taxon>Metamonada</taxon>
        <taxon>Anaeramoebidae</taxon>
        <taxon>Anaeramoeba</taxon>
    </lineage>
</organism>
<protein>
    <submittedName>
        <fullName evidence="3">Structural maintenance of chromosomes protein</fullName>
    </submittedName>
</protein>